<feature type="transmembrane region" description="Helical" evidence="1">
    <location>
        <begin position="140"/>
        <end position="162"/>
    </location>
</feature>
<dbReference type="Pfam" id="PF13188">
    <property type="entry name" value="PAS_8"/>
    <property type="match status" value="1"/>
</dbReference>
<dbReference type="InterPro" id="IPR052155">
    <property type="entry name" value="Biofilm_reg_signaling"/>
</dbReference>
<dbReference type="InterPro" id="IPR029787">
    <property type="entry name" value="Nucleotide_cyclase"/>
</dbReference>
<dbReference type="Gene3D" id="3.30.70.270">
    <property type="match status" value="1"/>
</dbReference>
<dbReference type="NCBIfam" id="TIGR00254">
    <property type="entry name" value="GGDEF"/>
    <property type="match status" value="1"/>
</dbReference>
<dbReference type="SMART" id="SM00052">
    <property type="entry name" value="EAL"/>
    <property type="match status" value="1"/>
</dbReference>
<dbReference type="Gene3D" id="3.20.20.450">
    <property type="entry name" value="EAL domain"/>
    <property type="match status" value="1"/>
</dbReference>
<dbReference type="NCBIfam" id="TIGR00229">
    <property type="entry name" value="sensory_box"/>
    <property type="match status" value="1"/>
</dbReference>
<evidence type="ECO:0000256" key="1">
    <source>
        <dbReference type="SAM" id="Phobius"/>
    </source>
</evidence>
<keyword evidence="1" id="KW-1133">Transmembrane helix</keyword>
<dbReference type="InterPro" id="IPR035965">
    <property type="entry name" value="PAS-like_dom_sf"/>
</dbReference>
<dbReference type="Gene3D" id="3.30.450.20">
    <property type="entry name" value="PAS domain"/>
    <property type="match status" value="1"/>
</dbReference>
<feature type="transmembrane region" description="Helical" evidence="1">
    <location>
        <begin position="6"/>
        <end position="29"/>
    </location>
</feature>
<sequence>MSAVFFLLSLLCYLIPIGYFFYIAVEIRLRAHTLLNRLSSYLFFSIMLIFASGFLTSVFPEEHAEVMVLWTKLIPAFFIMSFALHLTVRVSGCFDHWSRTRAALLCYWPLLGSLVLMIPSPYVSIQFIERGMWRDAQPSALLFVVIISTALYTVIACTWFLYKGIKFVGGSEAMLIKRRQVRVVRMAFLVGGLLCIGLAYFNHKLYFTSAFSYPEPSLFGLVLFAFMIRYAMTRYEFLPSIERRYRILYERSPLAILLTDRQDRVIDANPAAQALFGRPRAFLLKAEYSELLAAYKGSLRSIGDGGELQVTVPSEPAGSARIVKVERERIVTGGEPYEYLLIRDMTESIRAEERITFMAYHDPLTGLGNRRRLQETLPEMLEQTAGGEEASVALLLMDLDRFKLVNDTKGHHVGDLLLRHVAGLLSQKAGRAEVICRLGGDEFALLLRGTEEEAVRLCEEILSGFREPFRHEGESLRVSASIGVCLSPAFGTNPEQLLQYADMAMYDAKNSGRGRYALFTGELKQAQEAVHTLELQMAEALKEERFVLYYQPQVDLKTGEVCGVEALIRWVDKDGTVRPPGEFIRLAEENGAIVPLGRWVLERACRTGRAWMELSDGITRPEPGGGRSEWSISINVSNRELAGRGYLDHVDAILEETGFPPKHLQLEMTESVTFTEEEHQLHLFTEIAGRGIRLAMDDFGTGYSTFSVIQSLPFHIFKLDKSMIDDLVSAPHTRHIVKAMIVMAHSLNQRVVAEGVETAEQVEVLRELGCDAVQGYYYSRPLPEEELLAWLKARRESRV</sequence>
<dbReference type="CDD" id="cd01948">
    <property type="entry name" value="EAL"/>
    <property type="match status" value="1"/>
</dbReference>
<keyword evidence="1" id="KW-0472">Membrane</keyword>
<dbReference type="EMBL" id="CP002869">
    <property type="protein sequence ID" value="AEI46316.1"/>
    <property type="molecule type" value="Genomic_DNA"/>
</dbReference>
<proteinExistence type="predicted"/>
<reference evidence="4 5" key="2">
    <citation type="journal article" date="2013" name="Genome Announc.">
        <title>Genome Sequence of Growth-Improving Paenibacillus mucilaginosus Strain KNP414.</title>
        <authorList>
            <person name="Lu J.J."/>
            <person name="Wang J.F."/>
            <person name="Hu X.F."/>
        </authorList>
    </citation>
    <scope>NUCLEOTIDE SEQUENCE [LARGE SCALE GENOMIC DNA]</scope>
    <source>
        <strain evidence="4 5">KNP414</strain>
    </source>
</reference>
<feature type="transmembrane region" description="Helical" evidence="1">
    <location>
        <begin position="102"/>
        <end position="120"/>
    </location>
</feature>
<dbReference type="PROSITE" id="PS50883">
    <property type="entry name" value="EAL"/>
    <property type="match status" value="1"/>
</dbReference>
<dbReference type="HOGENOM" id="CLU_000445_70_49_9"/>
<dbReference type="InterPro" id="IPR001633">
    <property type="entry name" value="EAL_dom"/>
</dbReference>
<dbReference type="CDD" id="cd01949">
    <property type="entry name" value="GGDEF"/>
    <property type="match status" value="1"/>
</dbReference>
<dbReference type="SUPFAM" id="SSF55073">
    <property type="entry name" value="Nucleotide cyclase"/>
    <property type="match status" value="1"/>
</dbReference>
<feature type="domain" description="GGDEF" evidence="3">
    <location>
        <begin position="390"/>
        <end position="521"/>
    </location>
</feature>
<name>F8FIT8_PAEMK</name>
<dbReference type="SUPFAM" id="SSF141868">
    <property type="entry name" value="EAL domain-like"/>
    <property type="match status" value="1"/>
</dbReference>
<protein>
    <submittedName>
        <fullName evidence="4">Diguanylate cyclase/phosphodiesterase with PAS/PAC sensor(S)</fullName>
    </submittedName>
</protein>
<organism evidence="4 5">
    <name type="scientific">Paenibacillus mucilaginosus (strain KNP414)</name>
    <dbReference type="NCBI Taxonomy" id="1036673"/>
    <lineage>
        <taxon>Bacteria</taxon>
        <taxon>Bacillati</taxon>
        <taxon>Bacillota</taxon>
        <taxon>Bacilli</taxon>
        <taxon>Bacillales</taxon>
        <taxon>Paenibacillaceae</taxon>
        <taxon>Paenibacillus</taxon>
    </lineage>
</organism>
<keyword evidence="1" id="KW-0812">Transmembrane</keyword>
<dbReference type="PROSITE" id="PS50887">
    <property type="entry name" value="GGDEF"/>
    <property type="match status" value="1"/>
</dbReference>
<dbReference type="Pfam" id="PF00563">
    <property type="entry name" value="EAL"/>
    <property type="match status" value="1"/>
</dbReference>
<dbReference type="InterPro" id="IPR000160">
    <property type="entry name" value="GGDEF_dom"/>
</dbReference>
<dbReference type="InterPro" id="IPR043128">
    <property type="entry name" value="Rev_trsase/Diguanyl_cyclase"/>
</dbReference>
<dbReference type="CDD" id="cd00130">
    <property type="entry name" value="PAS"/>
    <property type="match status" value="1"/>
</dbReference>
<feature type="transmembrane region" description="Helical" evidence="1">
    <location>
        <begin position="183"/>
        <end position="201"/>
    </location>
</feature>
<evidence type="ECO:0000313" key="5">
    <source>
        <dbReference type="Proteomes" id="UP000006620"/>
    </source>
</evidence>
<dbReference type="Proteomes" id="UP000006620">
    <property type="component" value="Chromosome"/>
</dbReference>
<gene>
    <name evidence="4" type="ordered locus">KNP414_07830</name>
</gene>
<accession>F8FIT8</accession>
<feature type="transmembrane region" description="Helical" evidence="1">
    <location>
        <begin position="66"/>
        <end position="90"/>
    </location>
</feature>
<evidence type="ECO:0000313" key="4">
    <source>
        <dbReference type="EMBL" id="AEI46316.1"/>
    </source>
</evidence>
<dbReference type="PATRIC" id="fig|1036673.3.peg.7302"/>
<dbReference type="SMART" id="SM00267">
    <property type="entry name" value="GGDEF"/>
    <property type="match status" value="1"/>
</dbReference>
<dbReference type="InterPro" id="IPR035919">
    <property type="entry name" value="EAL_sf"/>
</dbReference>
<evidence type="ECO:0000259" key="3">
    <source>
        <dbReference type="PROSITE" id="PS50887"/>
    </source>
</evidence>
<dbReference type="InterPro" id="IPR000014">
    <property type="entry name" value="PAS"/>
</dbReference>
<feature type="transmembrane region" description="Helical" evidence="1">
    <location>
        <begin position="41"/>
        <end position="60"/>
    </location>
</feature>
<feature type="domain" description="EAL" evidence="2">
    <location>
        <begin position="530"/>
        <end position="795"/>
    </location>
</feature>
<evidence type="ECO:0000259" key="2">
    <source>
        <dbReference type="PROSITE" id="PS50883"/>
    </source>
</evidence>
<dbReference type="SUPFAM" id="SSF55785">
    <property type="entry name" value="PYP-like sensor domain (PAS domain)"/>
    <property type="match status" value="1"/>
</dbReference>
<dbReference type="KEGG" id="pms:KNP414_07830"/>
<dbReference type="PANTHER" id="PTHR44757">
    <property type="entry name" value="DIGUANYLATE CYCLASE DGCP"/>
    <property type="match status" value="1"/>
</dbReference>
<dbReference type="AlphaFoldDB" id="F8FIT8"/>
<dbReference type="Pfam" id="PF00990">
    <property type="entry name" value="GGDEF"/>
    <property type="match status" value="1"/>
</dbReference>
<reference evidence="5" key="1">
    <citation type="submission" date="2011-06" db="EMBL/GenBank/DDBJ databases">
        <title>Complete genome sequence of Paenibacillus mucilaginosus KNP414.</title>
        <authorList>
            <person name="Wang J."/>
            <person name="Hu S."/>
            <person name="Hu X."/>
            <person name="Zhang B."/>
            <person name="Dong D."/>
            <person name="Zhang S."/>
            <person name="Zhao K."/>
            <person name="Wu D."/>
        </authorList>
    </citation>
    <scope>NUCLEOTIDE SEQUENCE [LARGE SCALE GENOMIC DNA]</scope>
    <source>
        <strain evidence="5">KNP414</strain>
    </source>
</reference>
<dbReference type="PANTHER" id="PTHR44757:SF2">
    <property type="entry name" value="BIOFILM ARCHITECTURE MAINTENANCE PROTEIN MBAA"/>
    <property type="match status" value="1"/>
</dbReference>